<dbReference type="PANTHER" id="PTHR43155">
    <property type="entry name" value="CYCLIC DI-GMP PHOSPHODIESTERASE PA4108-RELATED"/>
    <property type="match status" value="1"/>
</dbReference>
<dbReference type="Proteomes" id="UP000582837">
    <property type="component" value="Unassembled WGS sequence"/>
</dbReference>
<proteinExistence type="predicted"/>
<evidence type="ECO:0000313" key="2">
    <source>
        <dbReference type="EMBL" id="MBB6073217.1"/>
    </source>
</evidence>
<keyword evidence="3" id="KW-1185">Reference proteome</keyword>
<dbReference type="CDD" id="cd00077">
    <property type="entry name" value="HDc"/>
    <property type="match status" value="1"/>
</dbReference>
<name>A0A841H565_9BACT</name>
<dbReference type="AlphaFoldDB" id="A0A841H565"/>
<protein>
    <submittedName>
        <fullName evidence="2">HD-GYP domain-containing protein (C-di-GMP phosphodiesterase class II)</fullName>
    </submittedName>
</protein>
<dbReference type="SMART" id="SM00471">
    <property type="entry name" value="HDc"/>
    <property type="match status" value="1"/>
</dbReference>
<dbReference type="EMBL" id="JACHIA010000022">
    <property type="protein sequence ID" value="MBB6073217.1"/>
    <property type="molecule type" value="Genomic_DNA"/>
</dbReference>
<dbReference type="Gene3D" id="1.10.3210.10">
    <property type="entry name" value="Hypothetical protein af1432"/>
    <property type="match status" value="1"/>
</dbReference>
<reference evidence="2 3" key="1">
    <citation type="submission" date="2020-08" db="EMBL/GenBank/DDBJ databases">
        <title>Genomic Encyclopedia of Type Strains, Phase IV (KMG-IV): sequencing the most valuable type-strain genomes for metagenomic binning, comparative biology and taxonomic classification.</title>
        <authorList>
            <person name="Goeker M."/>
        </authorList>
    </citation>
    <scope>NUCLEOTIDE SEQUENCE [LARGE SCALE GENOMIC DNA]</scope>
    <source>
        <strain evidence="2 3">DSM 29007</strain>
    </source>
</reference>
<organism evidence="2 3">
    <name type="scientific">Longimicrobium terrae</name>
    <dbReference type="NCBI Taxonomy" id="1639882"/>
    <lineage>
        <taxon>Bacteria</taxon>
        <taxon>Pseudomonadati</taxon>
        <taxon>Gemmatimonadota</taxon>
        <taxon>Longimicrobiia</taxon>
        <taxon>Longimicrobiales</taxon>
        <taxon>Longimicrobiaceae</taxon>
        <taxon>Longimicrobium</taxon>
    </lineage>
</organism>
<sequence length="483" mass="53403">MTETATHPALVSGDERGLQRRGRDLLFSVSGALRALQLYPLENQTVVNALAELHAITQDLLAAEEQLTVRFVGDFFFINDLRLRIDLQSYATYGAVGRALSRHGIGELEVFRGVDVPEWTALLALVNTEPVAADPFGGFLERLGRTAVLHLAVGPDRESEPDLRDNEARRVAKRAYAQTVAVAREVMTGLRMGKGVSLRPVKRAVQSIVDQVLSNEASIVGLTNLRDYDEYTFTHSVNVCIFSVALGKKLGLNKHQLYELGLGALLHDVGKVRMPVDLINKPGALTEAEFAILKEHPAEGLLQLFDMRGLAELPLRAMLMAYEHHMKLDQTGYPISVRPRQPTLFSRIVAIADGFDAATSKRSYQSQPWPADKVLREMRDNPGRGFDPLLVKAFISMTGIYPVGSVVILDSFELAVVTARNPRAESVHQPIVQVIYDALGIRLEPPRTLDLAETDPSTGRPLRSIIKTTDPERYGLHVGDYFV</sequence>
<accession>A0A841H565</accession>
<dbReference type="RefSeq" id="WP_170038666.1">
    <property type="nucleotide sequence ID" value="NZ_JABDTL010000002.1"/>
</dbReference>
<gene>
    <name evidence="2" type="ORF">HNQ61_004884</name>
</gene>
<dbReference type="PROSITE" id="PS51832">
    <property type="entry name" value="HD_GYP"/>
    <property type="match status" value="1"/>
</dbReference>
<dbReference type="InterPro" id="IPR003607">
    <property type="entry name" value="HD/PDEase_dom"/>
</dbReference>
<evidence type="ECO:0000313" key="3">
    <source>
        <dbReference type="Proteomes" id="UP000582837"/>
    </source>
</evidence>
<dbReference type="Pfam" id="PF13487">
    <property type="entry name" value="HD_5"/>
    <property type="match status" value="1"/>
</dbReference>
<dbReference type="SUPFAM" id="SSF109604">
    <property type="entry name" value="HD-domain/PDEase-like"/>
    <property type="match status" value="1"/>
</dbReference>
<comment type="caution">
    <text evidence="2">The sequence shown here is derived from an EMBL/GenBank/DDBJ whole genome shotgun (WGS) entry which is preliminary data.</text>
</comment>
<evidence type="ECO:0000259" key="1">
    <source>
        <dbReference type="PROSITE" id="PS51832"/>
    </source>
</evidence>
<dbReference type="InterPro" id="IPR037522">
    <property type="entry name" value="HD_GYP_dom"/>
</dbReference>
<dbReference type="PANTHER" id="PTHR43155:SF2">
    <property type="entry name" value="CYCLIC DI-GMP PHOSPHODIESTERASE PA4108"/>
    <property type="match status" value="1"/>
</dbReference>
<feature type="domain" description="HD-GYP" evidence="1">
    <location>
        <begin position="210"/>
        <end position="410"/>
    </location>
</feature>